<dbReference type="Proteomes" id="UP000273405">
    <property type="component" value="Unassembled WGS sequence"/>
</dbReference>
<dbReference type="AlphaFoldDB" id="A0A3A8NGZ7"/>
<dbReference type="EMBL" id="RAWG01000065">
    <property type="protein sequence ID" value="RKH43548.1"/>
    <property type="molecule type" value="Genomic_DNA"/>
</dbReference>
<accession>A0A3A8NGZ7</accession>
<sequence>MRSAVSLEPILSRLQRTEDGFVMTVEGLEVSFALDTALRVLLVHCVQPVVQEELITEAEGGQGPVPLP</sequence>
<evidence type="ECO:0000313" key="1">
    <source>
        <dbReference type="EMBL" id="RKH43548.1"/>
    </source>
</evidence>
<reference evidence="2" key="1">
    <citation type="submission" date="2018-09" db="EMBL/GenBank/DDBJ databases">
        <authorList>
            <person name="Livingstone P.G."/>
            <person name="Whitworth D.E."/>
        </authorList>
    </citation>
    <scope>NUCLEOTIDE SEQUENCE [LARGE SCALE GENOMIC DNA]</scope>
    <source>
        <strain evidence="2">CA040B</strain>
    </source>
</reference>
<gene>
    <name evidence="1" type="ORF">D7X12_13045</name>
</gene>
<name>A0A3A8NGZ7_9BACT</name>
<proteinExistence type="predicted"/>
<protein>
    <submittedName>
        <fullName evidence="1">Uncharacterized protein</fullName>
    </submittedName>
</protein>
<evidence type="ECO:0000313" key="2">
    <source>
        <dbReference type="Proteomes" id="UP000273405"/>
    </source>
</evidence>
<comment type="caution">
    <text evidence="1">The sequence shown here is derived from an EMBL/GenBank/DDBJ whole genome shotgun (WGS) entry which is preliminary data.</text>
</comment>
<organism evidence="1 2">
    <name type="scientific">Corallococcus sicarius</name>
    <dbReference type="NCBI Taxonomy" id="2316726"/>
    <lineage>
        <taxon>Bacteria</taxon>
        <taxon>Pseudomonadati</taxon>
        <taxon>Myxococcota</taxon>
        <taxon>Myxococcia</taxon>
        <taxon>Myxococcales</taxon>
        <taxon>Cystobacterineae</taxon>
        <taxon>Myxococcaceae</taxon>
        <taxon>Corallococcus</taxon>
    </lineage>
</organism>
<keyword evidence="2" id="KW-1185">Reference proteome</keyword>
<dbReference type="OrthoDB" id="9939038at2"/>